<dbReference type="AlphaFoldDB" id="A0A0C9RW40"/>
<feature type="region of interest" description="Disordered" evidence="1">
    <location>
        <begin position="73"/>
        <end position="109"/>
    </location>
</feature>
<reference evidence="3" key="1">
    <citation type="journal article" date="2015" name="PLoS ONE">
        <title>An Insight into the Sialome of the Lone Star Tick, Amblyomma americanum, with a Glimpse on Its Time Dependent Gene Expression.</title>
        <authorList>
            <person name="Karim S."/>
            <person name="Ribeiro J.M."/>
        </authorList>
    </citation>
    <scope>NUCLEOTIDE SEQUENCE</scope>
    <source>
        <tissue evidence="3">Salivary gland</tissue>
    </source>
</reference>
<feature type="compositionally biased region" description="Polar residues" evidence="1">
    <location>
        <begin position="97"/>
        <end position="109"/>
    </location>
</feature>
<evidence type="ECO:0000256" key="2">
    <source>
        <dbReference type="SAM" id="SignalP"/>
    </source>
</evidence>
<evidence type="ECO:0000256" key="1">
    <source>
        <dbReference type="SAM" id="MobiDB-lite"/>
    </source>
</evidence>
<feature type="non-terminal residue" evidence="3">
    <location>
        <position position="109"/>
    </location>
</feature>
<sequence length="109" mass="11563">MSKELWLTCMILSIGLTTCQEETTDASHLELNVTDTDERSPSDYLQVNETSGNDTIIDDVGVANDTITVNDEVIGDSSTPLGAETEETSTTSATTTKGNVSTESDATPD</sequence>
<accession>A0A0C9RW40</accession>
<name>A0A0C9RW40_AMBAM</name>
<keyword evidence="2" id="KW-0732">Signal</keyword>
<evidence type="ECO:0000313" key="3">
    <source>
        <dbReference type="EMBL" id="JAG91786.1"/>
    </source>
</evidence>
<feature type="signal peptide" evidence="2">
    <location>
        <begin position="1"/>
        <end position="19"/>
    </location>
</feature>
<dbReference type="EMBL" id="GBZX01000954">
    <property type="protein sequence ID" value="JAG91786.1"/>
    <property type="molecule type" value="mRNA"/>
</dbReference>
<feature type="chain" id="PRO_5002202913" evidence="2">
    <location>
        <begin position="20"/>
        <end position="109"/>
    </location>
</feature>
<proteinExistence type="evidence at transcript level"/>
<organism evidence="3">
    <name type="scientific">Amblyomma americanum</name>
    <name type="common">Lone star tick</name>
    <dbReference type="NCBI Taxonomy" id="6943"/>
    <lineage>
        <taxon>Eukaryota</taxon>
        <taxon>Metazoa</taxon>
        <taxon>Ecdysozoa</taxon>
        <taxon>Arthropoda</taxon>
        <taxon>Chelicerata</taxon>
        <taxon>Arachnida</taxon>
        <taxon>Acari</taxon>
        <taxon>Parasitiformes</taxon>
        <taxon>Ixodida</taxon>
        <taxon>Ixodoidea</taxon>
        <taxon>Ixodidae</taxon>
        <taxon>Amblyomminae</taxon>
        <taxon>Amblyomma</taxon>
    </lineage>
</organism>
<protein>
    <submittedName>
        <fullName evidence="3">Putative secreted protein</fullName>
    </submittedName>
</protein>